<evidence type="ECO:0000259" key="2">
    <source>
        <dbReference type="Pfam" id="PF13511"/>
    </source>
</evidence>
<dbReference type="Pfam" id="PF13511">
    <property type="entry name" value="DUF4124"/>
    <property type="match status" value="1"/>
</dbReference>
<sequence>MARNTGVFSVSGIPSLGIRLARIFLLSLIALVWTPVSAAEMYQWRDAEGHLHFGDAQAARAAGAEVTAVNPSEPSVYTQVQPQSGVINSRSSSEVRQMREQRAAAIAREQLREQQRQQRCAKLRGQYDRISHNLSSSVDKLRQRRDQLNRLRDEMNQVCR</sequence>
<keyword evidence="1" id="KW-0175">Coiled coil</keyword>
<feature type="coiled-coil region" evidence="1">
    <location>
        <begin position="97"/>
        <end position="158"/>
    </location>
</feature>
<evidence type="ECO:0000313" key="4">
    <source>
        <dbReference type="Proteomes" id="UP001150830"/>
    </source>
</evidence>
<feature type="domain" description="DUF4124" evidence="2">
    <location>
        <begin position="30"/>
        <end position="74"/>
    </location>
</feature>
<evidence type="ECO:0000256" key="1">
    <source>
        <dbReference type="SAM" id="Coils"/>
    </source>
</evidence>
<reference evidence="3" key="1">
    <citation type="submission" date="2022-11" db="EMBL/GenBank/DDBJ databases">
        <title>Parathalassolutuus dongxingensis gen. nov., sp. nov., a novel member of family Oceanospirillaceae isolated from a coastal shrimp pond in Guangxi, China.</title>
        <authorList>
            <person name="Chen H."/>
        </authorList>
    </citation>
    <scope>NUCLEOTIDE SEQUENCE</scope>
    <source>
        <strain evidence="3">G-43</strain>
    </source>
</reference>
<name>A0A9X3IVD5_9GAMM</name>
<accession>A0A9X3IVD5</accession>
<dbReference type="Proteomes" id="UP001150830">
    <property type="component" value="Unassembled WGS sequence"/>
</dbReference>
<protein>
    <submittedName>
        <fullName evidence="3">DUF4124 domain-containing protein</fullName>
    </submittedName>
</protein>
<evidence type="ECO:0000313" key="3">
    <source>
        <dbReference type="EMBL" id="MCY0967148.1"/>
    </source>
</evidence>
<dbReference type="EMBL" id="JAPNOA010000059">
    <property type="protein sequence ID" value="MCY0967148.1"/>
    <property type="molecule type" value="Genomic_DNA"/>
</dbReference>
<keyword evidence="4" id="KW-1185">Reference proteome</keyword>
<proteinExistence type="predicted"/>
<dbReference type="RefSeq" id="WP_283175356.1">
    <property type="nucleotide sequence ID" value="NZ_JAPNOA010000059.1"/>
</dbReference>
<gene>
    <name evidence="3" type="ORF">OUO13_18365</name>
</gene>
<organism evidence="3 4">
    <name type="scientific">Parathalassolituus penaei</name>
    <dbReference type="NCBI Taxonomy" id="2997323"/>
    <lineage>
        <taxon>Bacteria</taxon>
        <taxon>Pseudomonadati</taxon>
        <taxon>Pseudomonadota</taxon>
        <taxon>Gammaproteobacteria</taxon>
        <taxon>Oceanospirillales</taxon>
        <taxon>Oceanospirillaceae</taxon>
        <taxon>Parathalassolituus</taxon>
    </lineage>
</organism>
<dbReference type="AlphaFoldDB" id="A0A9X3IVD5"/>
<comment type="caution">
    <text evidence="3">The sequence shown here is derived from an EMBL/GenBank/DDBJ whole genome shotgun (WGS) entry which is preliminary data.</text>
</comment>
<dbReference type="InterPro" id="IPR025392">
    <property type="entry name" value="DUF4124"/>
</dbReference>